<evidence type="ECO:0000256" key="4">
    <source>
        <dbReference type="ARBA" id="ARBA00023004"/>
    </source>
</evidence>
<feature type="binding site" description="axial binding residue" evidence="5">
    <location>
        <position position="413"/>
    </location>
    <ligand>
        <name>heme</name>
        <dbReference type="ChEBI" id="CHEBI:30413"/>
    </ligand>
    <ligandPart>
        <name>Fe</name>
        <dbReference type="ChEBI" id="CHEBI:18248"/>
    </ligandPart>
</feature>
<sequence>MPRPGKFLLGNLLDIPPYHSWLKFKEWADEYGPIYRLNLGGSEHVVVSTEKVANDLLRERGTIYSSRAQAPAAAQLLSDNLRPLLLPYNDVWRRIRRLMHHMTMASAATRYEPTQILESSRLLYDLVRDPARYETYLERYASGLIFRLAFGKVLSDQDAIAKAGTLDRILAVVHNVERVASPGAYLVDVFPSLMMLPEPLAPFKKELKALHQNELGLFRELLEDVKGSMEKGTAPDCWERTFLEKQEEYGLTKDEGAYAVGTLYEAGSGTTAAAMMSFLLAMVLHPQWQTKLQEELDRVVGNKKLPDFEDLPNLPLVRAVAKEVLRWRPVTAGGVPHQLVKDDVYEGMFLKAGTLVHANQWLAIHRDPELYPHPETFLPSRWLDPSFPTYKEPLTLHPNLQNYSCFGFGRRICPGQNIAERSMFLLISRIAWSCTVRKTKDGLGKEIDVPPYDYTAGFNVQPKWFPFDLVVRDKAKMDLVDKAYTEAKRGDPLGGNW</sequence>
<dbReference type="SUPFAM" id="SSF48264">
    <property type="entry name" value="Cytochrome P450"/>
    <property type="match status" value="1"/>
</dbReference>
<protein>
    <submittedName>
        <fullName evidence="7">Cytochrome P450</fullName>
    </submittedName>
</protein>
<dbReference type="GO" id="GO:0004497">
    <property type="term" value="F:monooxygenase activity"/>
    <property type="evidence" value="ECO:0007669"/>
    <property type="project" value="UniProtKB-KW"/>
</dbReference>
<evidence type="ECO:0000313" key="7">
    <source>
        <dbReference type="EMBL" id="KAF2453855.1"/>
    </source>
</evidence>
<organism evidence="7 8">
    <name type="scientific">Lineolata rhizophorae</name>
    <dbReference type="NCBI Taxonomy" id="578093"/>
    <lineage>
        <taxon>Eukaryota</taxon>
        <taxon>Fungi</taxon>
        <taxon>Dikarya</taxon>
        <taxon>Ascomycota</taxon>
        <taxon>Pezizomycotina</taxon>
        <taxon>Dothideomycetes</taxon>
        <taxon>Dothideomycetes incertae sedis</taxon>
        <taxon>Lineolatales</taxon>
        <taxon>Lineolataceae</taxon>
        <taxon>Lineolata</taxon>
    </lineage>
</organism>
<dbReference type="PRINTS" id="PR00385">
    <property type="entry name" value="P450"/>
</dbReference>
<dbReference type="InterPro" id="IPR002401">
    <property type="entry name" value="Cyt_P450_E_grp-I"/>
</dbReference>
<comment type="cofactor">
    <cofactor evidence="5">
        <name>heme</name>
        <dbReference type="ChEBI" id="CHEBI:30413"/>
    </cofactor>
</comment>
<accession>A0A6A6NQ06</accession>
<dbReference type="GO" id="GO:0020037">
    <property type="term" value="F:heme binding"/>
    <property type="evidence" value="ECO:0007669"/>
    <property type="project" value="InterPro"/>
</dbReference>
<comment type="similarity">
    <text evidence="1 6">Belongs to the cytochrome P450 family.</text>
</comment>
<evidence type="ECO:0000313" key="8">
    <source>
        <dbReference type="Proteomes" id="UP000799766"/>
    </source>
</evidence>
<dbReference type="PANTHER" id="PTHR46300:SF8">
    <property type="entry name" value="CYTOCHROME P450 2E1"/>
    <property type="match status" value="1"/>
</dbReference>
<dbReference type="Proteomes" id="UP000799766">
    <property type="component" value="Unassembled WGS sequence"/>
</dbReference>
<dbReference type="InterPro" id="IPR017972">
    <property type="entry name" value="Cyt_P450_CS"/>
</dbReference>
<gene>
    <name evidence="7" type="ORF">BDY21DRAFT_292208</name>
</gene>
<keyword evidence="4 5" id="KW-0408">Iron</keyword>
<keyword evidence="3 6" id="KW-0560">Oxidoreductase</keyword>
<dbReference type="EMBL" id="MU001694">
    <property type="protein sequence ID" value="KAF2453855.1"/>
    <property type="molecule type" value="Genomic_DNA"/>
</dbReference>
<dbReference type="PANTHER" id="PTHR46300">
    <property type="entry name" value="P450, PUTATIVE (EUROFUNG)-RELATED-RELATED"/>
    <property type="match status" value="1"/>
</dbReference>
<reference evidence="7" key="1">
    <citation type="journal article" date="2020" name="Stud. Mycol.">
        <title>101 Dothideomycetes genomes: a test case for predicting lifestyles and emergence of pathogens.</title>
        <authorList>
            <person name="Haridas S."/>
            <person name="Albert R."/>
            <person name="Binder M."/>
            <person name="Bloem J."/>
            <person name="Labutti K."/>
            <person name="Salamov A."/>
            <person name="Andreopoulos B."/>
            <person name="Baker S."/>
            <person name="Barry K."/>
            <person name="Bills G."/>
            <person name="Bluhm B."/>
            <person name="Cannon C."/>
            <person name="Castanera R."/>
            <person name="Culley D."/>
            <person name="Daum C."/>
            <person name="Ezra D."/>
            <person name="Gonzalez J."/>
            <person name="Henrissat B."/>
            <person name="Kuo A."/>
            <person name="Liang C."/>
            <person name="Lipzen A."/>
            <person name="Lutzoni F."/>
            <person name="Magnuson J."/>
            <person name="Mondo S."/>
            <person name="Nolan M."/>
            <person name="Ohm R."/>
            <person name="Pangilinan J."/>
            <person name="Park H.-J."/>
            <person name="Ramirez L."/>
            <person name="Alfaro M."/>
            <person name="Sun H."/>
            <person name="Tritt A."/>
            <person name="Yoshinaga Y."/>
            <person name="Zwiers L.-H."/>
            <person name="Turgeon B."/>
            <person name="Goodwin S."/>
            <person name="Spatafora J."/>
            <person name="Crous P."/>
            <person name="Grigoriev I."/>
        </authorList>
    </citation>
    <scope>NUCLEOTIDE SEQUENCE</scope>
    <source>
        <strain evidence="7">ATCC 16933</strain>
    </source>
</reference>
<proteinExistence type="inferred from homology"/>
<dbReference type="GO" id="GO:0016705">
    <property type="term" value="F:oxidoreductase activity, acting on paired donors, with incorporation or reduction of molecular oxygen"/>
    <property type="evidence" value="ECO:0007669"/>
    <property type="project" value="InterPro"/>
</dbReference>
<keyword evidence="6" id="KW-0503">Monooxygenase</keyword>
<keyword evidence="5 6" id="KW-0349">Heme</keyword>
<evidence type="ECO:0000256" key="2">
    <source>
        <dbReference type="ARBA" id="ARBA00022723"/>
    </source>
</evidence>
<evidence type="ECO:0000256" key="1">
    <source>
        <dbReference type="ARBA" id="ARBA00010617"/>
    </source>
</evidence>
<dbReference type="GO" id="GO:0005506">
    <property type="term" value="F:iron ion binding"/>
    <property type="evidence" value="ECO:0007669"/>
    <property type="project" value="InterPro"/>
</dbReference>
<evidence type="ECO:0000256" key="5">
    <source>
        <dbReference type="PIRSR" id="PIRSR602401-1"/>
    </source>
</evidence>
<dbReference type="OrthoDB" id="1470350at2759"/>
<keyword evidence="8" id="KW-1185">Reference proteome</keyword>
<evidence type="ECO:0000256" key="6">
    <source>
        <dbReference type="RuleBase" id="RU000461"/>
    </source>
</evidence>
<keyword evidence="2 5" id="KW-0479">Metal-binding</keyword>
<dbReference type="Pfam" id="PF00067">
    <property type="entry name" value="p450"/>
    <property type="match status" value="1"/>
</dbReference>
<dbReference type="CDD" id="cd11065">
    <property type="entry name" value="CYP64-like"/>
    <property type="match status" value="1"/>
</dbReference>
<dbReference type="InterPro" id="IPR036396">
    <property type="entry name" value="Cyt_P450_sf"/>
</dbReference>
<evidence type="ECO:0000256" key="3">
    <source>
        <dbReference type="ARBA" id="ARBA00023002"/>
    </source>
</evidence>
<dbReference type="InterPro" id="IPR050364">
    <property type="entry name" value="Cytochrome_P450_fung"/>
</dbReference>
<dbReference type="PROSITE" id="PS00086">
    <property type="entry name" value="CYTOCHROME_P450"/>
    <property type="match status" value="1"/>
</dbReference>
<dbReference type="PRINTS" id="PR00463">
    <property type="entry name" value="EP450I"/>
</dbReference>
<dbReference type="InterPro" id="IPR001128">
    <property type="entry name" value="Cyt_P450"/>
</dbReference>
<dbReference type="AlphaFoldDB" id="A0A6A6NQ06"/>
<name>A0A6A6NQ06_9PEZI</name>
<dbReference type="Gene3D" id="1.10.630.10">
    <property type="entry name" value="Cytochrome P450"/>
    <property type="match status" value="1"/>
</dbReference>